<dbReference type="EC" id="2.1.1.45" evidence="2"/>
<evidence type="ECO:0000259" key="5">
    <source>
        <dbReference type="Pfam" id="PF00303"/>
    </source>
</evidence>
<reference evidence="6" key="1">
    <citation type="journal article" date="2021" name="Proc. Natl. Acad. Sci. U.S.A.">
        <title>A Catalog of Tens of Thousands of Viruses from Human Metagenomes Reveals Hidden Associations with Chronic Diseases.</title>
        <authorList>
            <person name="Tisza M.J."/>
            <person name="Buck C.B."/>
        </authorList>
    </citation>
    <scope>NUCLEOTIDE SEQUENCE</scope>
    <source>
        <strain evidence="6">CtLnO19</strain>
    </source>
</reference>
<dbReference type="GO" id="GO:0004799">
    <property type="term" value="F:thymidylate synthase activity"/>
    <property type="evidence" value="ECO:0007669"/>
    <property type="project" value="UniProtKB-EC"/>
</dbReference>
<dbReference type="InterPro" id="IPR036926">
    <property type="entry name" value="Thymidate_synth/dCMP_Mease_sf"/>
</dbReference>
<accession>A0A8S5P194</accession>
<evidence type="ECO:0000256" key="1">
    <source>
        <dbReference type="ARBA" id="ARBA00009972"/>
    </source>
</evidence>
<dbReference type="InterPro" id="IPR045097">
    <property type="entry name" value="Thymidate_synth/dCMP_Mease"/>
</dbReference>
<dbReference type="PANTHER" id="PTHR11548:SF1">
    <property type="entry name" value="THYMIDYLATE SYNTHASE 1"/>
    <property type="match status" value="1"/>
</dbReference>
<evidence type="ECO:0000256" key="2">
    <source>
        <dbReference type="ARBA" id="ARBA00011947"/>
    </source>
</evidence>
<dbReference type="Gene3D" id="3.30.572.10">
    <property type="entry name" value="Thymidylate synthase/dCMP hydroxymethylase domain"/>
    <property type="match status" value="1"/>
</dbReference>
<sequence length="329" mass="38107">MKAYLANLDKIINRGDLIENDRSGTGMFSLIGLNEQYSLFNGELPLITTRKINFTKTLSELIWFLKGDSNVQYLKEKQVPFWTKWTSPITQDIGPMYPVLWRRKPEVTSKLYSNGVRKEVKYEITQVDQIKRILESIEKYPFSRRHYLSNIAIGLNPEEAVSPIENVEKGRMALDTCHQVFYLNVRKIHPVEMKKVIEYRKQQAQAFNEVDNRPLPQYRLDSMLQMRSNDVMVGKPHNIAQYSALTFIIAHVLNLHPGHYTHSVNDSHVYLSHHKEALEQLTREPYPLPKLYLSQALTKEALLKGSLTGEMFQLVGYQSHGFLKLSLEG</sequence>
<feature type="domain" description="Thymidylate synthase/dCMP hydroxymethylase" evidence="5">
    <location>
        <begin position="2"/>
        <end position="325"/>
    </location>
</feature>
<organism evidence="6">
    <name type="scientific">Myoviridae sp. ctLnO19</name>
    <dbReference type="NCBI Taxonomy" id="2825085"/>
    <lineage>
        <taxon>Viruses</taxon>
        <taxon>Duplodnaviria</taxon>
        <taxon>Heunggongvirae</taxon>
        <taxon>Uroviricota</taxon>
        <taxon>Caudoviricetes</taxon>
    </lineage>
</organism>
<name>A0A8S5P194_9CAUD</name>
<keyword evidence="4" id="KW-0808">Transferase</keyword>
<evidence type="ECO:0000256" key="3">
    <source>
        <dbReference type="ARBA" id="ARBA00022603"/>
    </source>
</evidence>
<proteinExistence type="inferred from homology"/>
<dbReference type="GO" id="GO:0032259">
    <property type="term" value="P:methylation"/>
    <property type="evidence" value="ECO:0007669"/>
    <property type="project" value="UniProtKB-KW"/>
</dbReference>
<evidence type="ECO:0000313" key="6">
    <source>
        <dbReference type="EMBL" id="DAE00209.1"/>
    </source>
</evidence>
<comment type="similarity">
    <text evidence="1">Belongs to the thymidylate synthase family.</text>
</comment>
<dbReference type="GO" id="GO:0006231">
    <property type="term" value="P:dTMP biosynthetic process"/>
    <property type="evidence" value="ECO:0007669"/>
    <property type="project" value="InterPro"/>
</dbReference>
<dbReference type="PANTHER" id="PTHR11548">
    <property type="entry name" value="THYMIDYLATE SYNTHASE 1"/>
    <property type="match status" value="1"/>
</dbReference>
<dbReference type="CDD" id="cd00351">
    <property type="entry name" value="TS_Pyrimidine_HMase"/>
    <property type="match status" value="1"/>
</dbReference>
<dbReference type="InterPro" id="IPR023451">
    <property type="entry name" value="Thymidate_synth/dCMP_Mease_dom"/>
</dbReference>
<protein>
    <recommendedName>
        <fullName evidence="2">thymidylate synthase</fullName>
        <ecNumber evidence="2">2.1.1.45</ecNumber>
    </recommendedName>
</protein>
<keyword evidence="3" id="KW-0489">Methyltransferase</keyword>
<dbReference type="InterPro" id="IPR000398">
    <property type="entry name" value="Thymidylate_synthase"/>
</dbReference>
<dbReference type="EMBL" id="BK015301">
    <property type="protein sequence ID" value="DAE00209.1"/>
    <property type="molecule type" value="Genomic_DNA"/>
</dbReference>
<dbReference type="SUPFAM" id="SSF55831">
    <property type="entry name" value="Thymidylate synthase/dCMP hydroxymethylase"/>
    <property type="match status" value="1"/>
</dbReference>
<dbReference type="Pfam" id="PF00303">
    <property type="entry name" value="Thymidylat_synt"/>
    <property type="match status" value="1"/>
</dbReference>
<evidence type="ECO:0000256" key="4">
    <source>
        <dbReference type="ARBA" id="ARBA00022679"/>
    </source>
</evidence>
<dbReference type="PRINTS" id="PR00108">
    <property type="entry name" value="THYMDSNTHASE"/>
</dbReference>